<dbReference type="SUPFAM" id="SSF52218">
    <property type="entry name" value="Flavoproteins"/>
    <property type="match status" value="1"/>
</dbReference>
<dbReference type="AlphaFoldDB" id="A0A364VBC7"/>
<reference evidence="2 3" key="1">
    <citation type="journal article" date="2018" name="Syst. Appl. Microbiol.">
        <title>Corynebacterium heidelbergense sp. nov., isolated from the preen glands of Egyptian geese (Alopochen aegyptiacus).</title>
        <authorList>
            <person name="Braun M.S."/>
            <person name="Wang E."/>
            <person name="Zimmermann S."/>
            <person name="Wink M."/>
        </authorList>
    </citation>
    <scope>NUCLEOTIDE SEQUENCE [LARGE SCALE GENOMIC DNA]</scope>
    <source>
        <strain evidence="2 3">DSM 104638</strain>
    </source>
</reference>
<dbReference type="EMBL" id="PHQP01000038">
    <property type="protein sequence ID" value="RAV33921.1"/>
    <property type="molecule type" value="Genomic_DNA"/>
</dbReference>
<evidence type="ECO:0000313" key="3">
    <source>
        <dbReference type="Proteomes" id="UP000251047"/>
    </source>
</evidence>
<dbReference type="Gene3D" id="3.40.50.360">
    <property type="match status" value="1"/>
</dbReference>
<dbReference type="InterPro" id="IPR005025">
    <property type="entry name" value="FMN_Rdtase-like_dom"/>
</dbReference>
<comment type="caution">
    <text evidence="2">The sequence shown here is derived from an EMBL/GenBank/DDBJ whole genome shotgun (WGS) entry which is preliminary data.</text>
</comment>
<sequence>MLVVHHSPTEVGQRIAAVVLDAARAAQREIAESGAASVRIVERDALIPDADELRAADAVILGTPANFGYISGALKHYFDSTFDQAKDDTQGLPVSWWIRGGYDTTGAEKALRAITTGLQWDVAVEPVMFTGDVEPQREVLHNMAQAMVGLLVE</sequence>
<name>A0A364VBC7_9CORY</name>
<gene>
    <name evidence="2" type="ORF">CWC39_05995</name>
</gene>
<evidence type="ECO:0000313" key="2">
    <source>
        <dbReference type="EMBL" id="RAV33921.1"/>
    </source>
</evidence>
<dbReference type="Pfam" id="PF03358">
    <property type="entry name" value="FMN_red"/>
    <property type="match status" value="1"/>
</dbReference>
<evidence type="ECO:0000259" key="1">
    <source>
        <dbReference type="Pfam" id="PF03358"/>
    </source>
</evidence>
<protein>
    <submittedName>
        <fullName evidence="2">Flavodoxin</fullName>
    </submittedName>
</protein>
<accession>A0A364VBC7</accession>
<proteinExistence type="predicted"/>
<dbReference type="GO" id="GO:0016491">
    <property type="term" value="F:oxidoreductase activity"/>
    <property type="evidence" value="ECO:0007669"/>
    <property type="project" value="InterPro"/>
</dbReference>
<organism evidence="2 3">
    <name type="scientific">Corynebacterium heidelbergense</name>
    <dbReference type="NCBI Taxonomy" id="2055947"/>
    <lineage>
        <taxon>Bacteria</taxon>
        <taxon>Bacillati</taxon>
        <taxon>Actinomycetota</taxon>
        <taxon>Actinomycetes</taxon>
        <taxon>Mycobacteriales</taxon>
        <taxon>Corynebacteriaceae</taxon>
        <taxon>Corynebacterium</taxon>
    </lineage>
</organism>
<dbReference type="Proteomes" id="UP000251047">
    <property type="component" value="Unassembled WGS sequence"/>
</dbReference>
<dbReference type="InterPro" id="IPR029039">
    <property type="entry name" value="Flavoprotein-like_sf"/>
</dbReference>
<feature type="domain" description="NADPH-dependent FMN reductase-like" evidence="1">
    <location>
        <begin position="51"/>
        <end position="119"/>
    </location>
</feature>